<organism evidence="1 2">
    <name type="scientific">Ajellomyces capsulatus</name>
    <name type="common">Darling's disease fungus</name>
    <name type="synonym">Histoplasma capsulatum</name>
    <dbReference type="NCBI Taxonomy" id="5037"/>
    <lineage>
        <taxon>Eukaryota</taxon>
        <taxon>Fungi</taxon>
        <taxon>Dikarya</taxon>
        <taxon>Ascomycota</taxon>
        <taxon>Pezizomycotina</taxon>
        <taxon>Eurotiomycetes</taxon>
        <taxon>Eurotiomycetidae</taxon>
        <taxon>Onygenales</taxon>
        <taxon>Ajellomycetaceae</taxon>
        <taxon>Histoplasma</taxon>
    </lineage>
</organism>
<evidence type="ECO:0000313" key="2">
    <source>
        <dbReference type="Proteomes" id="UP000670092"/>
    </source>
</evidence>
<reference evidence="1 2" key="1">
    <citation type="submission" date="2021-01" db="EMBL/GenBank/DDBJ databases">
        <title>Chromosome-level genome assembly of a human fungal pathogen reveals clustering of transcriptionally co-regulated genes.</title>
        <authorList>
            <person name="Voorhies M."/>
            <person name="Cohen S."/>
            <person name="Shea T.P."/>
            <person name="Petrus S."/>
            <person name="Munoz J.F."/>
            <person name="Poplawski S."/>
            <person name="Goldman W.E."/>
            <person name="Michael T."/>
            <person name="Cuomo C.A."/>
            <person name="Sil A."/>
            <person name="Beyhan S."/>
        </authorList>
    </citation>
    <scope>NUCLEOTIDE SEQUENCE [LARGE SCALE GENOMIC DNA]</scope>
    <source>
        <strain evidence="1 2">G184AR</strain>
    </source>
</reference>
<protein>
    <submittedName>
        <fullName evidence="1">Uncharacterized protein</fullName>
    </submittedName>
</protein>
<dbReference type="EMBL" id="JAEVHI010000005">
    <property type="protein sequence ID" value="KAG5290821.1"/>
    <property type="molecule type" value="Genomic_DNA"/>
</dbReference>
<sequence length="86" mass="8773">MALALPSTNFPTGFPSLSTIVPCLLHLSPSSVESGGIFDPSSSLLSTVSSTTAALPIILPSLSNTKPRSLTVLPTMSSNLPSSSFP</sequence>
<proteinExistence type="predicted"/>
<name>A0A8H8CU74_AJECA</name>
<dbReference type="VEuPathDB" id="FungiDB:I7I52_07955"/>
<comment type="caution">
    <text evidence="1">The sequence shown here is derived from an EMBL/GenBank/DDBJ whole genome shotgun (WGS) entry which is preliminary data.</text>
</comment>
<evidence type="ECO:0000313" key="1">
    <source>
        <dbReference type="EMBL" id="KAG5290821.1"/>
    </source>
</evidence>
<dbReference type="AlphaFoldDB" id="A0A8H8CU74"/>
<gene>
    <name evidence="1" type="ORF">I7I52_07955</name>
</gene>
<dbReference type="Proteomes" id="UP000670092">
    <property type="component" value="Unassembled WGS sequence"/>
</dbReference>
<accession>A0A8H8CU74</accession>